<organism evidence="2 3">
    <name type="scientific">Virgisporangium aurantiacum</name>
    <dbReference type="NCBI Taxonomy" id="175570"/>
    <lineage>
        <taxon>Bacteria</taxon>
        <taxon>Bacillati</taxon>
        <taxon>Actinomycetota</taxon>
        <taxon>Actinomycetes</taxon>
        <taxon>Micromonosporales</taxon>
        <taxon>Micromonosporaceae</taxon>
        <taxon>Virgisporangium</taxon>
    </lineage>
</organism>
<keyword evidence="3" id="KW-1185">Reference proteome</keyword>
<dbReference type="RefSeq" id="WP_204014478.1">
    <property type="nucleotide sequence ID" value="NZ_BOPG01000132.1"/>
</dbReference>
<accession>A0A8J3ZJ50</accession>
<proteinExistence type="predicted"/>
<feature type="compositionally biased region" description="Low complexity" evidence="1">
    <location>
        <begin position="65"/>
        <end position="89"/>
    </location>
</feature>
<evidence type="ECO:0000313" key="3">
    <source>
        <dbReference type="Proteomes" id="UP000612585"/>
    </source>
</evidence>
<evidence type="ECO:0000313" key="2">
    <source>
        <dbReference type="EMBL" id="GIJ64844.1"/>
    </source>
</evidence>
<dbReference type="AlphaFoldDB" id="A0A8J3ZJ50"/>
<protein>
    <submittedName>
        <fullName evidence="2">Uncharacterized protein</fullName>
    </submittedName>
</protein>
<reference evidence="2" key="1">
    <citation type="submission" date="2021-01" db="EMBL/GenBank/DDBJ databases">
        <title>Whole genome shotgun sequence of Virgisporangium aurantiacum NBRC 16421.</title>
        <authorList>
            <person name="Komaki H."/>
            <person name="Tamura T."/>
        </authorList>
    </citation>
    <scope>NUCLEOTIDE SEQUENCE</scope>
    <source>
        <strain evidence="2">NBRC 16421</strain>
    </source>
</reference>
<sequence length="153" mass="16000">MPSRHATAARPRPSADATVPHDVTDVMLWRLAFDVAVEHQRGPKGCCTNLRCAGQRGPCDAAVQAEQAEQASQAARRRATTAPRAAVPQAKPPAGSPPVMGATHHRDRAIGRAAVTPPNAGRFTGWLTQTASDGQPVATHLPRRNPGTALAAA</sequence>
<comment type="caution">
    <text evidence="2">The sequence shown here is derived from an EMBL/GenBank/DDBJ whole genome shotgun (WGS) entry which is preliminary data.</text>
</comment>
<name>A0A8J3ZJ50_9ACTN</name>
<dbReference type="EMBL" id="BOPG01000132">
    <property type="protein sequence ID" value="GIJ64844.1"/>
    <property type="molecule type" value="Genomic_DNA"/>
</dbReference>
<dbReference type="Proteomes" id="UP000612585">
    <property type="component" value="Unassembled WGS sequence"/>
</dbReference>
<gene>
    <name evidence="2" type="ORF">Vau01_123600</name>
</gene>
<evidence type="ECO:0000256" key="1">
    <source>
        <dbReference type="SAM" id="MobiDB-lite"/>
    </source>
</evidence>
<feature type="region of interest" description="Disordered" evidence="1">
    <location>
        <begin position="65"/>
        <end position="153"/>
    </location>
</feature>